<dbReference type="AlphaFoldDB" id="A0ABD1QYI8"/>
<reference evidence="2" key="1">
    <citation type="submission" date="2024-07" db="EMBL/GenBank/DDBJ databases">
        <title>Two chromosome-level genome assemblies of Korean endemic species Abeliophyllum distichum and Forsythia ovata (Oleaceae).</title>
        <authorList>
            <person name="Jang H."/>
        </authorList>
    </citation>
    <scope>NUCLEOTIDE SEQUENCE [LARGE SCALE GENOMIC DNA]</scope>
</reference>
<keyword evidence="2" id="KW-1185">Reference proteome</keyword>
<comment type="caution">
    <text evidence="1">The sequence shown here is derived from an EMBL/GenBank/DDBJ whole genome shotgun (WGS) entry which is preliminary data.</text>
</comment>
<dbReference type="Proteomes" id="UP001604336">
    <property type="component" value="Unassembled WGS sequence"/>
</dbReference>
<dbReference type="EMBL" id="JBFOLK010000010">
    <property type="protein sequence ID" value="KAL2480817.1"/>
    <property type="molecule type" value="Genomic_DNA"/>
</dbReference>
<evidence type="ECO:0000313" key="1">
    <source>
        <dbReference type="EMBL" id="KAL2480817.1"/>
    </source>
</evidence>
<proteinExistence type="predicted"/>
<sequence>MDGGDFWNMDDNVKTMHWFSFAQPSAERNPSQFLWQGGLGKPLLPVDQPTDDQIFTDIESFTSLISSSEDLENVLGFNMVGVSTSLDRLQQSEQASITENPSPAIIVPYFTSGYFDQTVHQFEFTEENRMSNGELVAVNNQEK</sequence>
<protein>
    <submittedName>
        <fullName evidence="1">Dof zinc finger protein DOF5.4-like</fullName>
    </submittedName>
</protein>
<organism evidence="1 2">
    <name type="scientific">Abeliophyllum distichum</name>
    <dbReference type="NCBI Taxonomy" id="126358"/>
    <lineage>
        <taxon>Eukaryota</taxon>
        <taxon>Viridiplantae</taxon>
        <taxon>Streptophyta</taxon>
        <taxon>Embryophyta</taxon>
        <taxon>Tracheophyta</taxon>
        <taxon>Spermatophyta</taxon>
        <taxon>Magnoliopsida</taxon>
        <taxon>eudicotyledons</taxon>
        <taxon>Gunneridae</taxon>
        <taxon>Pentapetalae</taxon>
        <taxon>asterids</taxon>
        <taxon>lamiids</taxon>
        <taxon>Lamiales</taxon>
        <taxon>Oleaceae</taxon>
        <taxon>Forsythieae</taxon>
        <taxon>Abeliophyllum</taxon>
    </lineage>
</organism>
<accession>A0ABD1QYI8</accession>
<evidence type="ECO:0000313" key="2">
    <source>
        <dbReference type="Proteomes" id="UP001604336"/>
    </source>
</evidence>
<gene>
    <name evidence="1" type="ORF">Adt_33783</name>
</gene>
<name>A0ABD1QYI8_9LAMI</name>